<keyword evidence="3 5" id="KW-0863">Zinc-finger</keyword>
<feature type="domain" description="C2H2-type" evidence="7">
    <location>
        <begin position="580"/>
        <end position="608"/>
    </location>
</feature>
<evidence type="ECO:0000256" key="1">
    <source>
        <dbReference type="ARBA" id="ARBA00022723"/>
    </source>
</evidence>
<evidence type="ECO:0000313" key="9">
    <source>
        <dbReference type="Proteomes" id="UP000691718"/>
    </source>
</evidence>
<feature type="domain" description="C2H2-type" evidence="7">
    <location>
        <begin position="328"/>
        <end position="356"/>
    </location>
</feature>
<feature type="region of interest" description="Disordered" evidence="6">
    <location>
        <begin position="619"/>
        <end position="639"/>
    </location>
</feature>
<dbReference type="PANTHER" id="PTHR24379">
    <property type="entry name" value="KRAB AND ZINC FINGER DOMAIN-CONTAINING"/>
    <property type="match status" value="1"/>
</dbReference>
<sequence>MKTRDKVEEDVSESDLEVFEMPETVLCVDTMCNICYAEFLDEEDLKLHVKQVHLTEKNSSRYCELCSSIFTSLEDYAEHLCEVHILTLKCCRYCMRVFSHVPEVTRHEKKHLSASYKGSFSCSNCSFTFKSISELEHHEYEDHRDSKDGVMLQGCYSLLSSFLNMKAQTFLQSLGRNHVYTCTRCKFTTLNVEYYMQHLKQKNCRSLVCDKCCNVYTNFKSLNRHFALHKDCHNKVDRDLQKTCYKCNKLFNYDKLHQHIKECVAVKCASCDVIFDTIEEKTEHQVKFHQTMFSIKICKYCHREFVGQVALDKHIDRSHKKDLHLYKYFCVYCDDIFNHPKKLFSHFSSKHRDLKPFTCKICDKTFRLRKQFTLHIKLDHTSVGTVKFDENFHVFFTEEEPNPPSEVTQVTETNNENSAQTDVEADPLITACSNNEHVNEDSQPLLMPMKKRFVNRARNDVDLVMCPTETEADQTDSDMSKIIKQPVKRKRKTKTKEPLTFYDLTLEQNSDEFSDNEPLIQIKKRVKTKEGQKRSFFNWNKSKELRRNRHKFTCKVCKKYCYTFQNFNHHMSLHQRHENKKCIKCPKVFKSKEKLNAHIIKEHSSSKLTETLKTVLERRKNGQNKPQVNQNTTDVGTESMAEKFSRTIKRVNIQKNNTTAVVTPVNNKLSVQKFIENFTPESNEANIKKIEINSSVTIKPLYTPVKPPFIKLMKFKPEVLPMFTKLKLPERFKESISERYDVSIKLVQKPLAKPKMNFDAPHKERKPEIEDHYEELMVEDSYNDIEDDTNETTIPDVAQEVLLEGTDDAPKPKNVMHTIVLPNLPKEYKDVHIAHLLPEAPYYKIVKIKDVLKDEKKDTENESDTHDIKLPDGTKLISVNPLAHLLGDKQLDLPKNKYYKPKPVDFEKAVAKALLNSTKATTRKSKKKVKVEAEQ</sequence>
<dbReference type="SMART" id="SM00355">
    <property type="entry name" value="ZnF_C2H2"/>
    <property type="match status" value="12"/>
</dbReference>
<dbReference type="Proteomes" id="UP000691718">
    <property type="component" value="Unassembled WGS sequence"/>
</dbReference>
<dbReference type="AlphaFoldDB" id="A0A8S3WDJ5"/>
<dbReference type="InterPro" id="IPR013087">
    <property type="entry name" value="Znf_C2H2_type"/>
</dbReference>
<feature type="compositionally biased region" description="Polar residues" evidence="6">
    <location>
        <begin position="623"/>
        <end position="636"/>
    </location>
</feature>
<dbReference type="EMBL" id="CAJQZP010000287">
    <property type="protein sequence ID" value="CAG4952749.1"/>
    <property type="molecule type" value="Genomic_DNA"/>
</dbReference>
<proteinExistence type="predicted"/>
<accession>A0A8S3WDJ5</accession>
<evidence type="ECO:0000256" key="6">
    <source>
        <dbReference type="SAM" id="MobiDB-lite"/>
    </source>
</evidence>
<dbReference type="OrthoDB" id="7950901at2759"/>
<reference evidence="8" key="1">
    <citation type="submission" date="2021-04" db="EMBL/GenBank/DDBJ databases">
        <authorList>
            <person name="Tunstrom K."/>
        </authorList>
    </citation>
    <scope>NUCLEOTIDE SEQUENCE</scope>
</reference>
<feature type="domain" description="C2H2-type" evidence="7">
    <location>
        <begin position="30"/>
        <end position="58"/>
    </location>
</feature>
<evidence type="ECO:0000256" key="2">
    <source>
        <dbReference type="ARBA" id="ARBA00022737"/>
    </source>
</evidence>
<keyword evidence="2" id="KW-0677">Repeat</keyword>
<keyword evidence="1" id="KW-0479">Metal-binding</keyword>
<organism evidence="8 9">
    <name type="scientific">Parnassius apollo</name>
    <name type="common">Apollo butterfly</name>
    <name type="synonym">Papilio apollo</name>
    <dbReference type="NCBI Taxonomy" id="110799"/>
    <lineage>
        <taxon>Eukaryota</taxon>
        <taxon>Metazoa</taxon>
        <taxon>Ecdysozoa</taxon>
        <taxon>Arthropoda</taxon>
        <taxon>Hexapoda</taxon>
        <taxon>Insecta</taxon>
        <taxon>Pterygota</taxon>
        <taxon>Neoptera</taxon>
        <taxon>Endopterygota</taxon>
        <taxon>Lepidoptera</taxon>
        <taxon>Glossata</taxon>
        <taxon>Ditrysia</taxon>
        <taxon>Papilionoidea</taxon>
        <taxon>Papilionidae</taxon>
        <taxon>Parnassiinae</taxon>
        <taxon>Parnassini</taxon>
        <taxon>Parnassius</taxon>
        <taxon>Parnassius</taxon>
    </lineage>
</organism>
<keyword evidence="4" id="KW-0862">Zinc</keyword>
<feature type="domain" description="C2H2-type" evidence="7">
    <location>
        <begin position="120"/>
        <end position="148"/>
    </location>
</feature>
<evidence type="ECO:0000313" key="8">
    <source>
        <dbReference type="EMBL" id="CAG4952749.1"/>
    </source>
</evidence>
<protein>
    <submittedName>
        <fullName evidence="8">(apollo) hypothetical protein</fullName>
    </submittedName>
</protein>
<gene>
    <name evidence="8" type="ORF">PAPOLLO_LOCUS4702</name>
</gene>
<dbReference type="GO" id="GO:0008270">
    <property type="term" value="F:zinc ion binding"/>
    <property type="evidence" value="ECO:0007669"/>
    <property type="project" value="UniProtKB-KW"/>
</dbReference>
<name>A0A8S3WDJ5_PARAO</name>
<keyword evidence="9" id="KW-1185">Reference proteome</keyword>
<evidence type="ECO:0000259" key="7">
    <source>
        <dbReference type="PROSITE" id="PS50157"/>
    </source>
</evidence>
<evidence type="ECO:0000256" key="3">
    <source>
        <dbReference type="ARBA" id="ARBA00022771"/>
    </source>
</evidence>
<dbReference type="PROSITE" id="PS00028">
    <property type="entry name" value="ZINC_FINGER_C2H2_1"/>
    <property type="match status" value="10"/>
</dbReference>
<dbReference type="PANTHER" id="PTHR24379:SF121">
    <property type="entry name" value="C2H2-TYPE DOMAIN-CONTAINING PROTEIN"/>
    <property type="match status" value="1"/>
</dbReference>
<evidence type="ECO:0000256" key="4">
    <source>
        <dbReference type="ARBA" id="ARBA00022833"/>
    </source>
</evidence>
<comment type="caution">
    <text evidence="8">The sequence shown here is derived from an EMBL/GenBank/DDBJ whole genome shotgun (WGS) entry which is preliminary data.</text>
</comment>
<dbReference type="PROSITE" id="PS50157">
    <property type="entry name" value="ZINC_FINGER_C2H2_2"/>
    <property type="match status" value="5"/>
</dbReference>
<dbReference type="Pfam" id="PF00096">
    <property type="entry name" value="zf-C2H2"/>
    <property type="match status" value="2"/>
</dbReference>
<feature type="domain" description="C2H2-type" evidence="7">
    <location>
        <begin position="357"/>
        <end position="385"/>
    </location>
</feature>
<evidence type="ECO:0000256" key="5">
    <source>
        <dbReference type="PROSITE-ProRule" id="PRU00042"/>
    </source>
</evidence>